<dbReference type="InterPro" id="IPR036259">
    <property type="entry name" value="MFS_trans_sf"/>
</dbReference>
<protein>
    <submittedName>
        <fullName evidence="8">MFS transporter</fullName>
    </submittedName>
</protein>
<feature type="transmembrane region" description="Helical" evidence="6">
    <location>
        <begin position="28"/>
        <end position="50"/>
    </location>
</feature>
<evidence type="ECO:0000259" key="7">
    <source>
        <dbReference type="PROSITE" id="PS50850"/>
    </source>
</evidence>
<organism evidence="8 9">
    <name type="scientific">Actinoallomurus oryzae</name>
    <dbReference type="NCBI Taxonomy" id="502180"/>
    <lineage>
        <taxon>Bacteria</taxon>
        <taxon>Bacillati</taxon>
        <taxon>Actinomycetota</taxon>
        <taxon>Actinomycetes</taxon>
        <taxon>Streptosporangiales</taxon>
        <taxon>Thermomonosporaceae</taxon>
        <taxon>Actinoallomurus</taxon>
    </lineage>
</organism>
<name>A0ABP8R4U8_9ACTN</name>
<dbReference type="Gene3D" id="2.60.40.1120">
    <property type="entry name" value="Carboxypeptidase-like, regulatory domain"/>
    <property type="match status" value="2"/>
</dbReference>
<keyword evidence="9" id="KW-1185">Reference proteome</keyword>
<feature type="transmembrane region" description="Helical" evidence="6">
    <location>
        <begin position="62"/>
        <end position="81"/>
    </location>
</feature>
<feature type="transmembrane region" description="Helical" evidence="6">
    <location>
        <begin position="151"/>
        <end position="174"/>
    </location>
</feature>
<feature type="transmembrane region" description="Helical" evidence="6">
    <location>
        <begin position="408"/>
        <end position="434"/>
    </location>
</feature>
<feature type="compositionally biased region" description="Low complexity" evidence="5">
    <location>
        <begin position="522"/>
        <end position="536"/>
    </location>
</feature>
<evidence type="ECO:0000256" key="5">
    <source>
        <dbReference type="SAM" id="MobiDB-lite"/>
    </source>
</evidence>
<feature type="transmembrane region" description="Helical" evidence="6">
    <location>
        <begin position="486"/>
        <end position="504"/>
    </location>
</feature>
<comment type="caution">
    <text evidence="8">The sequence shown here is derived from an EMBL/GenBank/DDBJ whole genome shotgun (WGS) entry which is preliminary data.</text>
</comment>
<evidence type="ECO:0000313" key="9">
    <source>
        <dbReference type="Proteomes" id="UP001500503"/>
    </source>
</evidence>
<dbReference type="PRINTS" id="PR01036">
    <property type="entry name" value="TCRTETB"/>
</dbReference>
<feature type="transmembrane region" description="Helical" evidence="6">
    <location>
        <begin position="123"/>
        <end position="144"/>
    </location>
</feature>
<feature type="transmembrane region" description="Helical" evidence="6">
    <location>
        <begin position="243"/>
        <end position="264"/>
    </location>
</feature>
<dbReference type="EMBL" id="BAABHF010000059">
    <property type="protein sequence ID" value="GAA4518058.1"/>
    <property type="molecule type" value="Genomic_DNA"/>
</dbReference>
<dbReference type="InterPro" id="IPR013783">
    <property type="entry name" value="Ig-like_fold"/>
</dbReference>
<dbReference type="CDD" id="cd17502">
    <property type="entry name" value="MFS_Azr1_MDR_like"/>
    <property type="match status" value="1"/>
</dbReference>
<dbReference type="Pfam" id="PF07690">
    <property type="entry name" value="MFS_1"/>
    <property type="match status" value="1"/>
</dbReference>
<dbReference type="PANTHER" id="PTHR23501">
    <property type="entry name" value="MAJOR FACILITATOR SUPERFAMILY"/>
    <property type="match status" value="1"/>
</dbReference>
<dbReference type="Gene3D" id="1.20.1250.20">
    <property type="entry name" value="MFS general substrate transporter like domains"/>
    <property type="match status" value="1"/>
</dbReference>
<evidence type="ECO:0000313" key="8">
    <source>
        <dbReference type="EMBL" id="GAA4518058.1"/>
    </source>
</evidence>
<evidence type="ECO:0000256" key="6">
    <source>
        <dbReference type="SAM" id="Phobius"/>
    </source>
</evidence>
<proteinExistence type="predicted"/>
<dbReference type="Pfam" id="PF13620">
    <property type="entry name" value="CarboxypepD_reg"/>
    <property type="match status" value="3"/>
</dbReference>
<comment type="subcellular location">
    <subcellularLocation>
        <location evidence="1">Cell membrane</location>
        <topology evidence="1">Multi-pass membrane protein</topology>
    </subcellularLocation>
</comment>
<feature type="transmembrane region" description="Helical" evidence="6">
    <location>
        <begin position="374"/>
        <end position="396"/>
    </location>
</feature>
<dbReference type="InterPro" id="IPR011701">
    <property type="entry name" value="MFS"/>
</dbReference>
<reference evidence="9" key="1">
    <citation type="journal article" date="2019" name="Int. J. Syst. Evol. Microbiol.">
        <title>The Global Catalogue of Microorganisms (GCM) 10K type strain sequencing project: providing services to taxonomists for standard genome sequencing and annotation.</title>
        <authorList>
            <consortium name="The Broad Institute Genomics Platform"/>
            <consortium name="The Broad Institute Genome Sequencing Center for Infectious Disease"/>
            <person name="Wu L."/>
            <person name="Ma J."/>
        </authorList>
    </citation>
    <scope>NUCLEOTIDE SEQUENCE [LARGE SCALE GENOMIC DNA]</scope>
    <source>
        <strain evidence="9">JCM 17933</strain>
    </source>
</reference>
<feature type="transmembrane region" description="Helical" evidence="6">
    <location>
        <begin position="319"/>
        <end position="338"/>
    </location>
</feature>
<gene>
    <name evidence="8" type="ORF">GCM10023191_091600</name>
</gene>
<dbReference type="PROSITE" id="PS50850">
    <property type="entry name" value="MFS"/>
    <property type="match status" value="1"/>
</dbReference>
<dbReference type="InterPro" id="IPR020846">
    <property type="entry name" value="MFS_dom"/>
</dbReference>
<evidence type="ECO:0000256" key="3">
    <source>
        <dbReference type="ARBA" id="ARBA00022989"/>
    </source>
</evidence>
<feature type="domain" description="Major facilitator superfamily (MFS) profile" evidence="7">
    <location>
        <begin position="27"/>
        <end position="509"/>
    </location>
</feature>
<dbReference type="InterPro" id="IPR008969">
    <property type="entry name" value="CarboxyPept-like_regulatory"/>
</dbReference>
<feature type="transmembrane region" description="Helical" evidence="6">
    <location>
        <begin position="285"/>
        <end position="307"/>
    </location>
</feature>
<feature type="region of interest" description="Disordered" evidence="5">
    <location>
        <begin position="522"/>
        <end position="567"/>
    </location>
</feature>
<keyword evidence="2 6" id="KW-0812">Transmembrane</keyword>
<dbReference type="SUPFAM" id="SSF49478">
    <property type="entry name" value="Cna protein B-type domain"/>
    <property type="match status" value="1"/>
</dbReference>
<feature type="transmembrane region" description="Helical" evidence="6">
    <location>
        <begin position="180"/>
        <end position="199"/>
    </location>
</feature>
<keyword evidence="4 6" id="KW-0472">Membrane</keyword>
<accession>A0ABP8R4U8</accession>
<dbReference type="Gene3D" id="1.20.1720.10">
    <property type="entry name" value="Multidrug resistance protein D"/>
    <property type="match status" value="1"/>
</dbReference>
<dbReference type="Gene3D" id="2.60.40.10">
    <property type="entry name" value="Immunoglobulins"/>
    <property type="match status" value="1"/>
</dbReference>
<dbReference type="PANTHER" id="PTHR23501:SF197">
    <property type="entry name" value="COMD"/>
    <property type="match status" value="1"/>
</dbReference>
<evidence type="ECO:0000256" key="4">
    <source>
        <dbReference type="ARBA" id="ARBA00023136"/>
    </source>
</evidence>
<evidence type="ECO:0000256" key="1">
    <source>
        <dbReference type="ARBA" id="ARBA00004651"/>
    </source>
</evidence>
<keyword evidence="3 6" id="KW-1133">Transmembrane helix</keyword>
<sequence length="815" mass="84249">MTAVASGRREQESDSAAPMSHRQIMEALSGLLLGLFVAILSSTVVSNALPTIIADLDAGQTTYTWVITATLLATTITTPIWGKLADLTSKKVLVQLGLLVFVAGSAFAGLAQNPAMLITARVVQGVGAGGLTALAQVIMAVMIAPRERGRYSGYIGAVFALATIGGPLIGGVIVDTSWLGWRWCFYVGVPFAVLALIVLQKTLHLPARRRQVKVDWAGATLIAASTSLVLVWVSFAGHDYDRLSWQTALMLCGAVVLALLFLLVERRASEPILPLRLFRIRTVSLAVVASLLVGVAMFGATTFLSQYFQLARGASPTRAGLMTLPMIFGLAVASTVAGRIITRTGRWKGILVLGGLFLSGGYDLMSTLRHDTPYWRAAVFMAFVGIGLGMVMQNLVLSVQNQVRPQELGAASSVVAFFRTLGGAVGVSALGAVLSGRVAHYTAQGLAGIGARGTGTGGDSIPRLSALPPQIRPIVEDAFGHGIGNVFAYASPFAVLALITILFIKEVPLRTANTGTAETAAAPAARAAYRPAHAAPNRTPETTHAAPNRTPETAYAAPSRAPDTGNVIHGTVRDAAGVPVARAALTLIDASGRQVGRATAGADGRYTLTAPGRGGYVLIASAGEHDPCAVPVDVGDRPARLDVALAGSGGLAGTVHDADGAPAREALVILTDARGEVVATGTTGGDGAYAFARPAPGPYTLTVGAGAHRPVAVPVEVGDGRTRQDVTLPPTARLRGVVRADGRGPLADARVTLHDAAGNVVGVATTGPDGEYAFGDLTGGRYTLTTSAYPPVTSPVVVDGRGEDTHDVWLGRPGR</sequence>
<feature type="transmembrane region" description="Helical" evidence="6">
    <location>
        <begin position="93"/>
        <end position="111"/>
    </location>
</feature>
<evidence type="ECO:0000256" key="2">
    <source>
        <dbReference type="ARBA" id="ARBA00022692"/>
    </source>
</evidence>
<feature type="transmembrane region" description="Helical" evidence="6">
    <location>
        <begin position="219"/>
        <end position="237"/>
    </location>
</feature>
<dbReference type="Proteomes" id="UP001500503">
    <property type="component" value="Unassembled WGS sequence"/>
</dbReference>
<dbReference type="SUPFAM" id="SSF103473">
    <property type="entry name" value="MFS general substrate transporter"/>
    <property type="match status" value="1"/>
</dbReference>
<dbReference type="RefSeq" id="WP_345474933.1">
    <property type="nucleotide sequence ID" value="NZ_BAABHF010000059.1"/>
</dbReference>
<dbReference type="SUPFAM" id="SSF49464">
    <property type="entry name" value="Carboxypeptidase regulatory domain-like"/>
    <property type="match status" value="2"/>
</dbReference>